<comment type="caution">
    <text evidence="1">The sequence shown here is derived from an EMBL/GenBank/DDBJ whole genome shotgun (WGS) entry which is preliminary data.</text>
</comment>
<organism evidence="1 2">
    <name type="scientific">Cyclotella atomus</name>
    <dbReference type="NCBI Taxonomy" id="382360"/>
    <lineage>
        <taxon>Eukaryota</taxon>
        <taxon>Sar</taxon>
        <taxon>Stramenopiles</taxon>
        <taxon>Ochrophyta</taxon>
        <taxon>Bacillariophyta</taxon>
        <taxon>Coscinodiscophyceae</taxon>
        <taxon>Thalassiosirophycidae</taxon>
        <taxon>Stephanodiscales</taxon>
        <taxon>Stephanodiscaceae</taxon>
        <taxon>Cyclotella</taxon>
    </lineage>
</organism>
<evidence type="ECO:0000313" key="1">
    <source>
        <dbReference type="EMBL" id="KAL3782230.1"/>
    </source>
</evidence>
<sequence>MHLTQHLSSVREMSLEYISSPASLPTRRNRKLQEELELEETMQVQPCIPCMLKELNSTDTSAS</sequence>
<keyword evidence="2" id="KW-1185">Reference proteome</keyword>
<dbReference type="EMBL" id="JALLPJ020000816">
    <property type="protein sequence ID" value="KAL3782230.1"/>
    <property type="molecule type" value="Genomic_DNA"/>
</dbReference>
<dbReference type="Proteomes" id="UP001530400">
    <property type="component" value="Unassembled WGS sequence"/>
</dbReference>
<name>A0ABD3P252_9STRA</name>
<reference evidence="1 2" key="1">
    <citation type="submission" date="2024-10" db="EMBL/GenBank/DDBJ databases">
        <title>Updated reference genomes for cyclostephanoid diatoms.</title>
        <authorList>
            <person name="Roberts W.R."/>
            <person name="Alverson A.J."/>
        </authorList>
    </citation>
    <scope>NUCLEOTIDE SEQUENCE [LARGE SCALE GENOMIC DNA]</scope>
    <source>
        <strain evidence="1 2">AJA010-31</strain>
    </source>
</reference>
<proteinExistence type="predicted"/>
<evidence type="ECO:0000313" key="2">
    <source>
        <dbReference type="Proteomes" id="UP001530400"/>
    </source>
</evidence>
<dbReference type="AlphaFoldDB" id="A0ABD3P252"/>
<gene>
    <name evidence="1" type="ORF">ACHAWO_000803</name>
</gene>
<accession>A0ABD3P252</accession>
<protein>
    <submittedName>
        <fullName evidence="1">Uncharacterized protein</fullName>
    </submittedName>
</protein>